<feature type="compositionally biased region" description="Gly residues" evidence="1">
    <location>
        <begin position="245"/>
        <end position="259"/>
    </location>
</feature>
<proteinExistence type="predicted"/>
<sequence length="293" mass="30892">GGPWSARSARHRRGTARRPLPRPARHRARDQRSDGRARRQHHRLPAALLGSQRRHVHPAPGVRPRPARRAPARARAAARGARGGVAVGLAADRGRPPAHDRGVRQQDRPRAPGADLPGAGRRPARPDRLRGLQPPRPGAGGSCRGHPVPPRAGDAGVEGRRRGAGAGAGRRRRPGGPGAVHADRLGGLLRPLPGAADQHPPQLPAGVRRREPLPGRPRPRGEAHRRDRPLRDAGAGRRADHRAGGRPGGPPGDGGGHAPGGALRRAAGPRAGGDLARGGPRHRRGPPHHRLRV</sequence>
<feature type="compositionally biased region" description="Low complexity" evidence="1">
    <location>
        <begin position="111"/>
        <end position="121"/>
    </location>
</feature>
<dbReference type="AlphaFoldDB" id="A0A6J4HJ92"/>
<dbReference type="EC" id="3.5.1.10" evidence="2"/>
<feature type="compositionally biased region" description="Basic residues" evidence="1">
    <location>
        <begin position="279"/>
        <end position="293"/>
    </location>
</feature>
<evidence type="ECO:0000313" key="2">
    <source>
        <dbReference type="EMBL" id="CAA9226349.1"/>
    </source>
</evidence>
<gene>
    <name evidence="2" type="ORF">AVDCRST_MAG52-777</name>
</gene>
<feature type="compositionally biased region" description="Basic and acidic residues" evidence="1">
    <location>
        <begin position="92"/>
        <end position="110"/>
    </location>
</feature>
<feature type="compositionally biased region" description="Basic and acidic residues" evidence="1">
    <location>
        <begin position="208"/>
        <end position="243"/>
    </location>
</feature>
<accession>A0A6J4HJ92</accession>
<feature type="non-terminal residue" evidence="2">
    <location>
        <position position="1"/>
    </location>
</feature>
<keyword evidence="2" id="KW-0378">Hydrolase</keyword>
<evidence type="ECO:0000256" key="1">
    <source>
        <dbReference type="SAM" id="MobiDB-lite"/>
    </source>
</evidence>
<dbReference type="GO" id="GO:0008864">
    <property type="term" value="F:formyltetrahydrofolate deformylase activity"/>
    <property type="evidence" value="ECO:0007669"/>
    <property type="project" value="UniProtKB-EC"/>
</dbReference>
<feature type="compositionally biased region" description="Basic residues" evidence="1">
    <location>
        <begin position="8"/>
        <end position="29"/>
    </location>
</feature>
<feature type="compositionally biased region" description="Low complexity" evidence="1">
    <location>
        <begin position="260"/>
        <end position="278"/>
    </location>
</feature>
<dbReference type="EMBL" id="CADCTN010000053">
    <property type="protein sequence ID" value="CAA9226349.1"/>
    <property type="molecule type" value="Genomic_DNA"/>
</dbReference>
<feature type="region of interest" description="Disordered" evidence="1">
    <location>
        <begin position="1"/>
        <end position="293"/>
    </location>
</feature>
<protein>
    <submittedName>
        <fullName evidence="2">Formyltetrahydrofolate deformylase</fullName>
        <ecNumber evidence="2">3.5.1.10</ecNumber>
    </submittedName>
</protein>
<reference evidence="2" key="1">
    <citation type="submission" date="2020-02" db="EMBL/GenBank/DDBJ databases">
        <authorList>
            <person name="Meier V. D."/>
        </authorList>
    </citation>
    <scope>NUCLEOTIDE SEQUENCE</scope>
    <source>
        <strain evidence="2">AVDCRST_MAG52</strain>
    </source>
</reference>
<feature type="non-terminal residue" evidence="2">
    <location>
        <position position="293"/>
    </location>
</feature>
<feature type="compositionally biased region" description="Low complexity" evidence="1">
    <location>
        <begin position="185"/>
        <end position="197"/>
    </location>
</feature>
<name>A0A6J4HJ92_9ACTN</name>
<organism evidence="2">
    <name type="scientific">uncultured Blastococcus sp</name>
    <dbReference type="NCBI Taxonomy" id="217144"/>
    <lineage>
        <taxon>Bacteria</taxon>
        <taxon>Bacillati</taxon>
        <taxon>Actinomycetota</taxon>
        <taxon>Actinomycetes</taxon>
        <taxon>Geodermatophilales</taxon>
        <taxon>Geodermatophilaceae</taxon>
        <taxon>Blastococcus</taxon>
        <taxon>environmental samples</taxon>
    </lineage>
</organism>